<proteinExistence type="predicted"/>
<accession>A0ABT9WVA4</accession>
<dbReference type="Gene3D" id="1.10.150.130">
    <property type="match status" value="1"/>
</dbReference>
<keyword evidence="5" id="KW-1185">Reference proteome</keyword>
<organism evidence="4 5">
    <name type="scientific">Bacillus chungangensis</name>
    <dbReference type="NCBI Taxonomy" id="587633"/>
    <lineage>
        <taxon>Bacteria</taxon>
        <taxon>Bacillati</taxon>
        <taxon>Bacillota</taxon>
        <taxon>Bacilli</taxon>
        <taxon>Bacillales</taxon>
        <taxon>Bacillaceae</taxon>
        <taxon>Bacillus</taxon>
    </lineage>
</organism>
<dbReference type="InterPro" id="IPR004107">
    <property type="entry name" value="Integrase_SAM-like_N"/>
</dbReference>
<evidence type="ECO:0000313" key="4">
    <source>
        <dbReference type="EMBL" id="MDQ0177149.1"/>
    </source>
</evidence>
<gene>
    <name evidence="4" type="ORF">J2S08_003028</name>
</gene>
<dbReference type="PROSITE" id="PS51900">
    <property type="entry name" value="CB"/>
    <property type="match status" value="1"/>
</dbReference>
<comment type="caution">
    <text evidence="4">The sequence shown here is derived from an EMBL/GenBank/DDBJ whole genome shotgun (WGS) entry which is preliminary data.</text>
</comment>
<dbReference type="InterPro" id="IPR010998">
    <property type="entry name" value="Integrase_recombinase_N"/>
</dbReference>
<sequence>MDILQGFSQWLIEEGWAKKTIDSYVSDIKGYMQYCNEKGDGDQPLLSRFLFVKYKEHLIEHDYAVSTINKKINSLKVFNDFLCFKQQVNQIQDHLL</sequence>
<dbReference type="Pfam" id="PF02899">
    <property type="entry name" value="Phage_int_SAM_1"/>
    <property type="match status" value="1"/>
</dbReference>
<evidence type="ECO:0000313" key="5">
    <source>
        <dbReference type="Proteomes" id="UP001223586"/>
    </source>
</evidence>
<dbReference type="Proteomes" id="UP001223586">
    <property type="component" value="Unassembled WGS sequence"/>
</dbReference>
<dbReference type="SUPFAM" id="SSF47823">
    <property type="entry name" value="lambda integrase-like, N-terminal domain"/>
    <property type="match status" value="1"/>
</dbReference>
<evidence type="ECO:0000259" key="3">
    <source>
        <dbReference type="PROSITE" id="PS51900"/>
    </source>
</evidence>
<evidence type="ECO:0000256" key="2">
    <source>
        <dbReference type="PROSITE-ProRule" id="PRU01248"/>
    </source>
</evidence>
<reference evidence="4 5" key="1">
    <citation type="submission" date="2023-07" db="EMBL/GenBank/DDBJ databases">
        <title>Genomic Encyclopedia of Type Strains, Phase IV (KMG-IV): sequencing the most valuable type-strain genomes for metagenomic binning, comparative biology and taxonomic classification.</title>
        <authorList>
            <person name="Goeker M."/>
        </authorList>
    </citation>
    <scope>NUCLEOTIDE SEQUENCE [LARGE SCALE GENOMIC DNA]</scope>
    <source>
        <strain evidence="4 5">DSM 23837</strain>
    </source>
</reference>
<dbReference type="RefSeq" id="WP_307230897.1">
    <property type="nucleotide sequence ID" value="NZ_JAUSTT010000019.1"/>
</dbReference>
<protein>
    <submittedName>
        <fullName evidence="4">Site-specific recombinase XerD</fullName>
    </submittedName>
</protein>
<keyword evidence="1 2" id="KW-0238">DNA-binding</keyword>
<evidence type="ECO:0000256" key="1">
    <source>
        <dbReference type="ARBA" id="ARBA00023125"/>
    </source>
</evidence>
<dbReference type="EMBL" id="JAUSTT010000019">
    <property type="protein sequence ID" value="MDQ0177149.1"/>
    <property type="molecule type" value="Genomic_DNA"/>
</dbReference>
<dbReference type="InterPro" id="IPR044068">
    <property type="entry name" value="CB"/>
</dbReference>
<name>A0ABT9WVA4_9BACI</name>
<feature type="domain" description="Core-binding (CB)" evidence="3">
    <location>
        <begin position="1"/>
        <end position="83"/>
    </location>
</feature>